<evidence type="ECO:0000313" key="2">
    <source>
        <dbReference type="EMBL" id="GEB60254.1"/>
    </source>
</evidence>
<accession>A0A4Y3RSG3</accession>
<reference evidence="2 3" key="1">
    <citation type="submission" date="2019-06" db="EMBL/GenBank/DDBJ databases">
        <title>Whole genome shotgun sequence of Streptomyces gardneri NBRC 12865.</title>
        <authorList>
            <person name="Hosoyama A."/>
            <person name="Uohara A."/>
            <person name="Ohji S."/>
            <person name="Ichikawa N."/>
        </authorList>
    </citation>
    <scope>NUCLEOTIDE SEQUENCE [LARGE SCALE GENOMIC DNA]</scope>
    <source>
        <strain evidence="2 3">NBRC 12865</strain>
    </source>
</reference>
<organism evidence="2 3">
    <name type="scientific">Streptomyces gardneri</name>
    <dbReference type="NCBI Taxonomy" id="66892"/>
    <lineage>
        <taxon>Bacteria</taxon>
        <taxon>Bacillati</taxon>
        <taxon>Actinomycetota</taxon>
        <taxon>Actinomycetes</taxon>
        <taxon>Kitasatosporales</taxon>
        <taxon>Streptomycetaceae</taxon>
        <taxon>Streptomyces</taxon>
    </lineage>
</organism>
<dbReference type="AlphaFoldDB" id="A0A4Y3RSG3"/>
<keyword evidence="3" id="KW-1185">Reference proteome</keyword>
<protein>
    <submittedName>
        <fullName evidence="2">Uncharacterized protein</fullName>
    </submittedName>
</protein>
<proteinExistence type="predicted"/>
<gene>
    <name evidence="2" type="ORF">SGA01_58590</name>
</gene>
<feature type="compositionally biased region" description="Low complexity" evidence="1">
    <location>
        <begin position="53"/>
        <end position="71"/>
    </location>
</feature>
<comment type="caution">
    <text evidence="2">The sequence shown here is derived from an EMBL/GenBank/DDBJ whole genome shotgun (WGS) entry which is preliminary data.</text>
</comment>
<name>A0A4Y3RSG3_9ACTN</name>
<evidence type="ECO:0000256" key="1">
    <source>
        <dbReference type="SAM" id="MobiDB-lite"/>
    </source>
</evidence>
<dbReference type="EMBL" id="BJMN01000040">
    <property type="protein sequence ID" value="GEB60254.1"/>
    <property type="molecule type" value="Genomic_DNA"/>
</dbReference>
<sequence>MAVLLGRARELWDGMARRVRAEIPCYGGDEAAYKRLDDACRPNTELAFGELASAATTTSVPQSQQPSSSGSEGDRRDKS</sequence>
<feature type="region of interest" description="Disordered" evidence="1">
    <location>
        <begin position="53"/>
        <end position="79"/>
    </location>
</feature>
<evidence type="ECO:0000313" key="3">
    <source>
        <dbReference type="Proteomes" id="UP000315226"/>
    </source>
</evidence>
<dbReference type="Proteomes" id="UP000315226">
    <property type="component" value="Unassembled WGS sequence"/>
</dbReference>